<dbReference type="OrthoDB" id="9774179at2"/>
<dbReference type="PRINTS" id="PR01483">
    <property type="entry name" value="FASYNTHASE"/>
</dbReference>
<gene>
    <name evidence="3" type="ORF">FQP90_03125</name>
</gene>
<evidence type="ECO:0000259" key="2">
    <source>
        <dbReference type="Pfam" id="PF01575"/>
    </source>
</evidence>
<evidence type="ECO:0000256" key="1">
    <source>
        <dbReference type="ARBA" id="ARBA00005254"/>
    </source>
</evidence>
<dbReference type="InterPro" id="IPR002539">
    <property type="entry name" value="MaoC-like_dom"/>
</dbReference>
<evidence type="ECO:0000313" key="4">
    <source>
        <dbReference type="Proteomes" id="UP000316500"/>
    </source>
</evidence>
<accession>A0A558HBA2</accession>
<name>A0A558HBA2_PAENT</name>
<dbReference type="AlphaFoldDB" id="A0A558HBA2"/>
<dbReference type="Proteomes" id="UP000316500">
    <property type="component" value="Unassembled WGS sequence"/>
</dbReference>
<feature type="domain" description="MaoC-like" evidence="2">
    <location>
        <begin position="202"/>
        <end position="282"/>
    </location>
</feature>
<reference evidence="3 4" key="1">
    <citation type="submission" date="2019-07" db="EMBL/GenBank/DDBJ databases">
        <title>Diversity of Bacteria from Kongsfjorden, Arctic.</title>
        <authorList>
            <person name="Yu Y."/>
        </authorList>
    </citation>
    <scope>NUCLEOTIDE SEQUENCE [LARGE SCALE GENOMIC DNA]</scope>
    <source>
        <strain evidence="3 4">SM1928</strain>
    </source>
</reference>
<dbReference type="GO" id="GO:0004312">
    <property type="term" value="F:fatty acid synthase activity"/>
    <property type="evidence" value="ECO:0007669"/>
    <property type="project" value="InterPro"/>
</dbReference>
<dbReference type="InterPro" id="IPR029069">
    <property type="entry name" value="HotDog_dom_sf"/>
</dbReference>
<dbReference type="Gene3D" id="3.10.129.10">
    <property type="entry name" value="Hotdog Thioesterase"/>
    <property type="match status" value="1"/>
</dbReference>
<dbReference type="RefSeq" id="WP_144648274.1">
    <property type="nucleotide sequence ID" value="NZ_VNFK01000002.1"/>
</dbReference>
<evidence type="ECO:0000313" key="3">
    <source>
        <dbReference type="EMBL" id="TVU66378.1"/>
    </source>
</evidence>
<dbReference type="SUPFAM" id="SSF54637">
    <property type="entry name" value="Thioesterase/thiol ester dehydrase-isomerase"/>
    <property type="match status" value="1"/>
</dbReference>
<protein>
    <recommendedName>
        <fullName evidence="2">MaoC-like domain-containing protein</fullName>
    </recommendedName>
</protein>
<comment type="similarity">
    <text evidence="1">Belongs to the enoyl-CoA hydratase/isomerase family.</text>
</comment>
<comment type="caution">
    <text evidence="3">The sequence shown here is derived from an EMBL/GenBank/DDBJ whole genome shotgun (WGS) entry which is preliminary data.</text>
</comment>
<dbReference type="GO" id="GO:0006633">
    <property type="term" value="P:fatty acid biosynthetic process"/>
    <property type="evidence" value="ECO:0007669"/>
    <property type="project" value="InterPro"/>
</dbReference>
<proteinExistence type="inferred from homology"/>
<dbReference type="Pfam" id="PF01575">
    <property type="entry name" value="MaoC_dehydratas"/>
    <property type="match status" value="1"/>
</dbReference>
<dbReference type="InterPro" id="IPR003965">
    <property type="entry name" value="Fatty_acid_synthase"/>
</dbReference>
<organism evidence="3 4">
    <name type="scientific">Paenarthrobacter nitroguajacolicus</name>
    <name type="common">Arthrobacter nitroguajacolicus</name>
    <dbReference type="NCBI Taxonomy" id="211146"/>
    <lineage>
        <taxon>Bacteria</taxon>
        <taxon>Bacillati</taxon>
        <taxon>Actinomycetota</taxon>
        <taxon>Actinomycetes</taxon>
        <taxon>Micrococcales</taxon>
        <taxon>Micrococcaceae</taxon>
        <taxon>Paenarthrobacter</taxon>
    </lineage>
</organism>
<dbReference type="PANTHER" id="PTHR43841:SF3">
    <property type="entry name" value="(3R)-HYDROXYACYL-ACP DEHYDRATASE SUBUNIT HADB"/>
    <property type="match status" value="1"/>
</dbReference>
<sequence>MTDPQPVILGELPSLSKLYVNAAATAARRRVLGASTGKTRLPAVSHEVRNIRAEVENLTAYQHLVGETASDILPAGFVHALAFPVSMSVMNRDDFPLPLLGMIHLKNRVEQRVPIQFTESLDIRSWAANLAGHRAGTQLDIVAEVRSTSSGDLLWRGVSTYLAKGVFLPGIDKAGNPNGASMAGDFSPPDPTALWQLGLETGRSYATVSGDFNPIHLSVLSAKALGLRGSIAHGMYLASRALADVGAVKSESFAWDVAFEAPVFLPARVALDIATVQGNSGTWERSTYVAWNPRTGRRHFVGSVSHLP</sequence>
<dbReference type="GO" id="GO:0005835">
    <property type="term" value="C:fatty acid synthase complex"/>
    <property type="evidence" value="ECO:0007669"/>
    <property type="project" value="InterPro"/>
</dbReference>
<dbReference type="EMBL" id="VNFK01000002">
    <property type="protein sequence ID" value="TVU66378.1"/>
    <property type="molecule type" value="Genomic_DNA"/>
</dbReference>
<dbReference type="PANTHER" id="PTHR43841">
    <property type="entry name" value="3-HYDROXYACYL-THIOESTER DEHYDRATASE HTDX-RELATED"/>
    <property type="match status" value="1"/>
</dbReference>